<keyword evidence="1" id="KW-1133">Transmembrane helix</keyword>
<accession>A0A4Q0VQ82</accession>
<dbReference type="SUPFAM" id="SSF48317">
    <property type="entry name" value="Acid phosphatase/Vanadium-dependent haloperoxidase"/>
    <property type="match status" value="1"/>
</dbReference>
<evidence type="ECO:0000313" key="4">
    <source>
        <dbReference type="Proteomes" id="UP000290649"/>
    </source>
</evidence>
<feature type="transmembrane region" description="Helical" evidence="1">
    <location>
        <begin position="233"/>
        <end position="250"/>
    </location>
</feature>
<feature type="transmembrane region" description="Helical" evidence="1">
    <location>
        <begin position="151"/>
        <end position="168"/>
    </location>
</feature>
<protein>
    <submittedName>
        <fullName evidence="3">Phosphatase PAP2 family protein</fullName>
    </submittedName>
</protein>
<evidence type="ECO:0000259" key="2">
    <source>
        <dbReference type="SMART" id="SM00014"/>
    </source>
</evidence>
<dbReference type="RefSeq" id="WP_129079699.1">
    <property type="nucleotide sequence ID" value="NZ_QOUX01000046.1"/>
</dbReference>
<dbReference type="EMBL" id="QOUX01000046">
    <property type="protein sequence ID" value="RXI98339.1"/>
    <property type="molecule type" value="Genomic_DNA"/>
</dbReference>
<dbReference type="AlphaFoldDB" id="A0A4Q0VQ82"/>
<dbReference type="PANTHER" id="PTHR14969:SF13">
    <property type="entry name" value="AT30094P"/>
    <property type="match status" value="1"/>
</dbReference>
<keyword evidence="1" id="KW-0812">Transmembrane</keyword>
<sequence>MSQLEILQWFTQLQNPFLTEIARVLTFLGNEEFYFLILPLVYWCFSKTTGFRLFYIFILSMYVNSFLKIHYAITRPIGAEGVNNLFVSSAEVGSHYPHDSFPSGHAQGSATLWGYLAYSSRSTKIMVSAAVLICLISVSRLYTGLHWPTDILVGVGLGLVIITIAVFLDKYVTNLSLTVKWVLAIIVPLLLLFIFPEEEGFKFSGILLGAGVGYLLEGKLVNMKISKSIGRKILAFVVGIAGMFAIQVGVKEIFPEEFIFDFIRYGLIGLWGLLLAPIVFISLRIYEKDNKKDIYPPIQG</sequence>
<evidence type="ECO:0000256" key="1">
    <source>
        <dbReference type="SAM" id="Phobius"/>
    </source>
</evidence>
<feature type="domain" description="Phosphatidic acid phosphatase type 2/haloperoxidase" evidence="2">
    <location>
        <begin position="51"/>
        <end position="166"/>
    </location>
</feature>
<reference evidence="3 4" key="1">
    <citation type="journal article" date="2019" name="Int. J. Syst. Evol. Microbiol.">
        <title>Anaerobacillus alkaliphilus sp. nov., a novel alkaliphilic and moderately halophilic bacterium.</title>
        <authorList>
            <person name="Borsodi A.K."/>
            <person name="Aszalos J.M."/>
            <person name="Bihari P."/>
            <person name="Nagy I."/>
            <person name="Schumann P."/>
            <person name="Sproer C."/>
            <person name="Kovacs A.L."/>
            <person name="Boka K."/>
            <person name="Dobosy P."/>
            <person name="Ovari M."/>
            <person name="Szili-Kovacs T."/>
            <person name="Toth E."/>
        </authorList>
    </citation>
    <scope>NUCLEOTIDE SEQUENCE [LARGE SCALE GENOMIC DNA]</scope>
    <source>
        <strain evidence="3 4">B16-10</strain>
    </source>
</reference>
<name>A0A4Q0VQ82_9BACI</name>
<proteinExistence type="predicted"/>
<dbReference type="PANTHER" id="PTHR14969">
    <property type="entry name" value="SPHINGOSINE-1-PHOSPHATE PHOSPHOHYDROLASE"/>
    <property type="match status" value="1"/>
</dbReference>
<dbReference type="SMART" id="SM00014">
    <property type="entry name" value="acidPPc"/>
    <property type="match status" value="1"/>
</dbReference>
<feature type="transmembrane region" description="Helical" evidence="1">
    <location>
        <begin position="125"/>
        <end position="145"/>
    </location>
</feature>
<gene>
    <name evidence="3" type="ORF">DS745_18620</name>
</gene>
<dbReference type="InterPro" id="IPR036938">
    <property type="entry name" value="PAP2/HPO_sf"/>
</dbReference>
<feature type="transmembrane region" description="Helical" evidence="1">
    <location>
        <begin position="262"/>
        <end position="283"/>
    </location>
</feature>
<keyword evidence="4" id="KW-1185">Reference proteome</keyword>
<dbReference type="Pfam" id="PF01569">
    <property type="entry name" value="PAP2"/>
    <property type="match status" value="1"/>
</dbReference>
<organism evidence="3 4">
    <name type="scientific">Anaerobacillus alkaliphilus</name>
    <dbReference type="NCBI Taxonomy" id="1548597"/>
    <lineage>
        <taxon>Bacteria</taxon>
        <taxon>Bacillati</taxon>
        <taxon>Bacillota</taxon>
        <taxon>Bacilli</taxon>
        <taxon>Bacillales</taxon>
        <taxon>Bacillaceae</taxon>
        <taxon>Anaerobacillus</taxon>
    </lineage>
</organism>
<keyword evidence="1" id="KW-0472">Membrane</keyword>
<evidence type="ECO:0000313" key="3">
    <source>
        <dbReference type="EMBL" id="RXI98339.1"/>
    </source>
</evidence>
<feature type="transmembrane region" description="Helical" evidence="1">
    <location>
        <begin position="175"/>
        <end position="195"/>
    </location>
</feature>
<dbReference type="OrthoDB" id="9789113at2"/>
<dbReference type="Proteomes" id="UP000290649">
    <property type="component" value="Unassembled WGS sequence"/>
</dbReference>
<comment type="caution">
    <text evidence="3">The sequence shown here is derived from an EMBL/GenBank/DDBJ whole genome shotgun (WGS) entry which is preliminary data.</text>
</comment>
<dbReference type="Gene3D" id="1.20.144.10">
    <property type="entry name" value="Phosphatidic acid phosphatase type 2/haloperoxidase"/>
    <property type="match status" value="1"/>
</dbReference>
<feature type="transmembrane region" description="Helical" evidence="1">
    <location>
        <begin position="201"/>
        <end position="221"/>
    </location>
</feature>
<dbReference type="InterPro" id="IPR000326">
    <property type="entry name" value="PAP2/HPO"/>
</dbReference>